<evidence type="ECO:0000313" key="3">
    <source>
        <dbReference type="Proteomes" id="UP000828251"/>
    </source>
</evidence>
<organism evidence="2 3">
    <name type="scientific">Gossypium stocksii</name>
    <dbReference type="NCBI Taxonomy" id="47602"/>
    <lineage>
        <taxon>Eukaryota</taxon>
        <taxon>Viridiplantae</taxon>
        <taxon>Streptophyta</taxon>
        <taxon>Embryophyta</taxon>
        <taxon>Tracheophyta</taxon>
        <taxon>Spermatophyta</taxon>
        <taxon>Magnoliopsida</taxon>
        <taxon>eudicotyledons</taxon>
        <taxon>Gunneridae</taxon>
        <taxon>Pentapetalae</taxon>
        <taxon>rosids</taxon>
        <taxon>malvids</taxon>
        <taxon>Malvales</taxon>
        <taxon>Malvaceae</taxon>
        <taxon>Malvoideae</taxon>
        <taxon>Gossypium</taxon>
    </lineage>
</organism>
<proteinExistence type="predicted"/>
<dbReference type="AlphaFoldDB" id="A0A9D3VWA1"/>
<name>A0A9D3VWA1_9ROSI</name>
<reference evidence="2 3" key="1">
    <citation type="journal article" date="2021" name="Plant Biotechnol. J.">
        <title>Multi-omics assisted identification of the key and species-specific regulatory components of drought-tolerant mechanisms in Gossypium stocksii.</title>
        <authorList>
            <person name="Yu D."/>
            <person name="Ke L."/>
            <person name="Zhang D."/>
            <person name="Wu Y."/>
            <person name="Sun Y."/>
            <person name="Mei J."/>
            <person name="Sun J."/>
            <person name="Sun Y."/>
        </authorList>
    </citation>
    <scope>NUCLEOTIDE SEQUENCE [LARGE SCALE GENOMIC DNA]</scope>
    <source>
        <strain evidence="3">cv. E1</strain>
        <tissue evidence="2">Leaf</tissue>
    </source>
</reference>
<sequence>MLISNTRISYDEFAIPGILCDNYQNSEPPSAERSMLVMWSEGSYALNHEFESRALPESSSPELQGSGLVGNYSSLGKSATSKSSGSDCRIGSGFDSDLSTASTAPSSSAASAPSFSSSIKGFDVPSLNLILGNKSSVLLYHMCLAKSISDCE</sequence>
<feature type="region of interest" description="Disordered" evidence="1">
    <location>
        <begin position="97"/>
        <end position="117"/>
    </location>
</feature>
<evidence type="ECO:0000256" key="1">
    <source>
        <dbReference type="SAM" id="MobiDB-lite"/>
    </source>
</evidence>
<comment type="caution">
    <text evidence="2">The sequence shown here is derived from an EMBL/GenBank/DDBJ whole genome shotgun (WGS) entry which is preliminary data.</text>
</comment>
<accession>A0A9D3VWA1</accession>
<keyword evidence="3" id="KW-1185">Reference proteome</keyword>
<dbReference type="EMBL" id="JAIQCV010000005">
    <property type="protein sequence ID" value="KAH1098008.1"/>
    <property type="molecule type" value="Genomic_DNA"/>
</dbReference>
<feature type="compositionally biased region" description="Low complexity" evidence="1">
    <location>
        <begin position="99"/>
        <end position="117"/>
    </location>
</feature>
<gene>
    <name evidence="2" type="ORF">J1N35_014929</name>
</gene>
<evidence type="ECO:0000313" key="2">
    <source>
        <dbReference type="EMBL" id="KAH1098008.1"/>
    </source>
</evidence>
<dbReference type="Proteomes" id="UP000828251">
    <property type="component" value="Unassembled WGS sequence"/>
</dbReference>
<protein>
    <submittedName>
        <fullName evidence="2">Uncharacterized protein</fullName>
    </submittedName>
</protein>